<evidence type="ECO:0000313" key="4">
    <source>
        <dbReference type="Proteomes" id="UP000238288"/>
    </source>
</evidence>
<feature type="chain" id="PRO_5014343232" evidence="1">
    <location>
        <begin position="20"/>
        <end position="354"/>
    </location>
</feature>
<reference evidence="2 5" key="1">
    <citation type="submission" date="2015-06" db="EMBL/GenBank/DDBJ databases">
        <title>Genome sequence of Pseudoalteromonas carrageenovora.</title>
        <authorList>
            <person name="Xie B.-B."/>
            <person name="Rong J.-C."/>
            <person name="Qin Q.-L."/>
            <person name="Zhang Y.-Z."/>
        </authorList>
    </citation>
    <scope>NUCLEOTIDE SEQUENCE [LARGE SCALE GENOMIC DNA]</scope>
    <source>
        <strain evidence="2 5">IAM 12662</strain>
    </source>
</reference>
<evidence type="ECO:0000313" key="5">
    <source>
        <dbReference type="Proteomes" id="UP000615003"/>
    </source>
</evidence>
<dbReference type="RefSeq" id="WP_104642862.1">
    <property type="nucleotide sequence ID" value="NZ_AQGW01000014.1"/>
</dbReference>
<evidence type="ECO:0000313" key="2">
    <source>
        <dbReference type="EMBL" id="MBE0381280.1"/>
    </source>
</evidence>
<sequence>MKKFYAVALLISIALYTLWFVNQSDEAPIDEQKKELVYQSTMATAPVPSKVIAIDLPKNKKIESKKQVAFNEDLTKAAEQVVMQYESALKYPPYSQPLNPQDEDRLKPNQFYPVISPIDESGTEALTLSLKQYRYVYPEEIELSVSATNLTKVSVELSNTDTKEVLNTHNGSARQGEAIVTFKAKEDYPRNLQIFVDADIAGKKVPVVAQIQYMAPSATLTGFENAYPQNENMLVPANLTVKKSGLYRVRANLYSGNTPLAHLVAKERLSKGSQSVTLKAHWSVLPQGITDMHLSDFVIERMSPSPGELNSFGNSEVSIFEITDFAYDSLQQLPYQANNQEKLSLEFLQGLAKG</sequence>
<dbReference type="GeneID" id="93663899"/>
<evidence type="ECO:0000313" key="3">
    <source>
        <dbReference type="EMBL" id="SOU41241.1"/>
    </source>
</evidence>
<dbReference type="AlphaFoldDB" id="A0A2K4XA93"/>
<organism evidence="3 4">
    <name type="scientific">Pseudoalteromonas carrageenovora IAM 12662</name>
    <dbReference type="NCBI Taxonomy" id="1314868"/>
    <lineage>
        <taxon>Bacteria</taxon>
        <taxon>Pseudomonadati</taxon>
        <taxon>Pseudomonadota</taxon>
        <taxon>Gammaproteobacteria</taxon>
        <taxon>Alteromonadales</taxon>
        <taxon>Pseudoalteromonadaceae</taxon>
        <taxon>Pseudoalteromonas</taxon>
    </lineage>
</organism>
<feature type="signal peptide" evidence="1">
    <location>
        <begin position="1"/>
        <end position="19"/>
    </location>
</feature>
<dbReference type="OrthoDB" id="5759974at2"/>
<reference evidence="3 4" key="2">
    <citation type="submission" date="2017-11" db="EMBL/GenBank/DDBJ databases">
        <authorList>
            <person name="Han C.G."/>
        </authorList>
    </citation>
    <scope>NUCLEOTIDE SEQUENCE [LARGE SCALE GENOMIC DNA]</scope>
    <source>
        <strain evidence="4">ATCC 43555</strain>
        <strain evidence="3">ATCC43555</strain>
    </source>
</reference>
<evidence type="ECO:0000256" key="1">
    <source>
        <dbReference type="SAM" id="SignalP"/>
    </source>
</evidence>
<dbReference type="EMBL" id="AQGW01000014">
    <property type="protein sequence ID" value="MBE0381280.1"/>
    <property type="molecule type" value="Genomic_DNA"/>
</dbReference>
<name>A0A2K4XA93_PSEVC</name>
<protein>
    <submittedName>
        <fullName evidence="3">Uncharacterized protein</fullName>
    </submittedName>
</protein>
<proteinExistence type="predicted"/>
<dbReference type="Proteomes" id="UP000238288">
    <property type="component" value="Chromosome PCAR9a"/>
</dbReference>
<dbReference type="EMBL" id="LT965928">
    <property type="protein sequence ID" value="SOU41241.1"/>
    <property type="molecule type" value="Genomic_DNA"/>
</dbReference>
<gene>
    <name evidence="3" type="ORF">PCAR9_A30411</name>
    <name evidence="2" type="ORF">PCARR_a3019</name>
</gene>
<accession>A0A2K4XA93</accession>
<keyword evidence="1" id="KW-0732">Signal</keyword>
<keyword evidence="5" id="KW-1185">Reference proteome</keyword>
<dbReference type="Proteomes" id="UP000615003">
    <property type="component" value="Unassembled WGS sequence"/>
</dbReference>